<feature type="compositionally biased region" description="Basic residues" evidence="1">
    <location>
        <begin position="183"/>
        <end position="197"/>
    </location>
</feature>
<evidence type="ECO:0000313" key="2">
    <source>
        <dbReference type="EMBL" id="KAG7302386.1"/>
    </source>
</evidence>
<evidence type="ECO:0000256" key="1">
    <source>
        <dbReference type="SAM" id="MobiDB-lite"/>
    </source>
</evidence>
<proteinExistence type="predicted"/>
<accession>A0ABQ7QB13</accession>
<evidence type="ECO:0000313" key="3">
    <source>
        <dbReference type="Proteomes" id="UP000823941"/>
    </source>
</evidence>
<feature type="compositionally biased region" description="Polar residues" evidence="1">
    <location>
        <begin position="298"/>
        <end position="309"/>
    </location>
</feature>
<gene>
    <name evidence="2" type="ORF">JYU34_013914</name>
</gene>
<reference evidence="2 3" key="1">
    <citation type="submission" date="2021-06" db="EMBL/GenBank/DDBJ databases">
        <title>A haploid diamondback moth (Plutella xylostella L.) genome assembly resolves 31 chromosomes and identifies a diamide resistance mutation.</title>
        <authorList>
            <person name="Ward C.M."/>
            <person name="Perry K.D."/>
            <person name="Baker G."/>
            <person name="Powis K."/>
            <person name="Heckel D.G."/>
            <person name="Baxter S.W."/>
        </authorList>
    </citation>
    <scope>NUCLEOTIDE SEQUENCE [LARGE SCALE GENOMIC DNA]</scope>
    <source>
        <strain evidence="2 3">LV</strain>
        <tissue evidence="2">Single pupa</tissue>
    </source>
</reference>
<organism evidence="2 3">
    <name type="scientific">Plutella xylostella</name>
    <name type="common">Diamondback moth</name>
    <name type="synonym">Plutella maculipennis</name>
    <dbReference type="NCBI Taxonomy" id="51655"/>
    <lineage>
        <taxon>Eukaryota</taxon>
        <taxon>Metazoa</taxon>
        <taxon>Ecdysozoa</taxon>
        <taxon>Arthropoda</taxon>
        <taxon>Hexapoda</taxon>
        <taxon>Insecta</taxon>
        <taxon>Pterygota</taxon>
        <taxon>Neoptera</taxon>
        <taxon>Endopterygota</taxon>
        <taxon>Lepidoptera</taxon>
        <taxon>Glossata</taxon>
        <taxon>Ditrysia</taxon>
        <taxon>Yponomeutoidea</taxon>
        <taxon>Plutellidae</taxon>
        <taxon>Plutella</taxon>
    </lineage>
</organism>
<comment type="caution">
    <text evidence="2">The sequence shown here is derived from an EMBL/GenBank/DDBJ whole genome shotgun (WGS) entry which is preliminary data.</text>
</comment>
<feature type="compositionally biased region" description="Polar residues" evidence="1">
    <location>
        <begin position="568"/>
        <end position="585"/>
    </location>
</feature>
<name>A0ABQ7QB13_PLUXY</name>
<feature type="region of interest" description="Disordered" evidence="1">
    <location>
        <begin position="330"/>
        <end position="354"/>
    </location>
</feature>
<feature type="compositionally biased region" description="Polar residues" evidence="1">
    <location>
        <begin position="242"/>
        <end position="253"/>
    </location>
</feature>
<feature type="compositionally biased region" description="Polar residues" evidence="1">
    <location>
        <begin position="332"/>
        <end position="351"/>
    </location>
</feature>
<feature type="region of interest" description="Disordered" evidence="1">
    <location>
        <begin position="568"/>
        <end position="652"/>
    </location>
</feature>
<feature type="region of interest" description="Disordered" evidence="1">
    <location>
        <begin position="154"/>
        <end position="197"/>
    </location>
</feature>
<dbReference type="Proteomes" id="UP000823941">
    <property type="component" value="Chromosome 18"/>
</dbReference>
<protein>
    <submittedName>
        <fullName evidence="2">Uncharacterized protein</fullName>
    </submittedName>
</protein>
<feature type="region of interest" description="Disordered" evidence="1">
    <location>
        <begin position="417"/>
        <end position="438"/>
    </location>
</feature>
<keyword evidence="3" id="KW-1185">Reference proteome</keyword>
<feature type="compositionally biased region" description="Basic residues" evidence="1">
    <location>
        <begin position="602"/>
        <end position="614"/>
    </location>
</feature>
<feature type="region of interest" description="Disordered" evidence="1">
    <location>
        <begin position="287"/>
        <end position="317"/>
    </location>
</feature>
<sequence length="652" mass="73003">MKCPVEARCIICHYTFCCASCRWKHEEETHGLKYDCCLCRGQRYLCRPEHLDNKDFIKHITEKHLPLQCRKCQQLFTNMEDLINIDKCQSITELIDQPQVRKDPTEIEARFDSIYEKTVALNDNENMEAIISVNKNNRTAVITPIVRKKTLVDYESSEDSEYDSPKPTANMHTPHPKMAPKTPKLKKQRAATPHAKKFINLMRQRVIEEYEKEEEGKIEKDLDDSPVGSKTTPVRKEDVLTAQPSKGMTTPTSHLPERCLKLAQAVTTSTPTHPAAGAWAMFPEQGADSPLSEIEGTTGESPAQSSCDPSKSESQPKLKSIIVTASRLRLGSQDSSEKQVTFQDSNNTDGSVKSKRVKFADDTVFHQENKVKRVFRKPKRMLTPGPQKPGRYCFNPRFQALINRFENQGITLARTPVNSNRDREQESTPPVGEHANIPARAINFKESVDSPAVSSVTEKESNELFRTCVDSPAPSQPLQTAISALTTNIAGSLQNCLSSALRANEEETEIQFKFVITKRKAVLRKIPGEGENCNEIVEAYDANKENIWSSVARAVKNVFWGEQGMSLATTTPLTRPPNESRSSSGCKRKSDDLSDNELSPLNHKRHKYSGRLRGRPPLPRSGGVARLRGSMSAEQHSLLKEMPADGAANQSF</sequence>
<dbReference type="EMBL" id="JAHIBW010000018">
    <property type="protein sequence ID" value="KAG7302386.1"/>
    <property type="molecule type" value="Genomic_DNA"/>
</dbReference>
<feature type="region of interest" description="Disordered" evidence="1">
    <location>
        <begin position="213"/>
        <end position="257"/>
    </location>
</feature>